<dbReference type="CDD" id="cd03785">
    <property type="entry name" value="GT28_MurG"/>
    <property type="match status" value="1"/>
</dbReference>
<protein>
    <recommendedName>
        <fullName evidence="10">UDP-N-acetylglucosamine--N-acetylmuramyl-(pentapeptide) pyrophosphoryl-undecaprenol N-acetylglucosamine transferase</fullName>
        <ecNumber evidence="10">2.4.1.227</ecNumber>
    </recommendedName>
    <alternativeName>
        <fullName evidence="10">Undecaprenyl-PP-MurNAc-pentapeptide-UDPGlcNAc GlcNAc transferase</fullName>
    </alternativeName>
</protein>
<dbReference type="GO" id="GO:0051991">
    <property type="term" value="F:UDP-N-acetyl-D-glucosamine:N-acetylmuramoyl-L-alanyl-D-glutamyl-meso-2,6-diaminopimelyl-D-alanyl-D-alanine-diphosphoundecaprenol 4-beta-N-acetylglucosaminlytransferase activity"/>
    <property type="evidence" value="ECO:0007669"/>
    <property type="project" value="RHEA"/>
</dbReference>
<dbReference type="InterPro" id="IPR007235">
    <property type="entry name" value="Glyco_trans_28_C"/>
</dbReference>
<comment type="similarity">
    <text evidence="10">Belongs to the glycosyltransferase 28 family. MurG subfamily.</text>
</comment>
<dbReference type="GO" id="GO:0071555">
    <property type="term" value="P:cell wall organization"/>
    <property type="evidence" value="ECO:0007669"/>
    <property type="project" value="UniProtKB-KW"/>
</dbReference>
<dbReference type="GO" id="GO:0009252">
    <property type="term" value="P:peptidoglycan biosynthetic process"/>
    <property type="evidence" value="ECO:0007669"/>
    <property type="project" value="UniProtKB-UniRule"/>
</dbReference>
<evidence type="ECO:0000256" key="2">
    <source>
        <dbReference type="ARBA" id="ARBA00022618"/>
    </source>
</evidence>
<evidence type="ECO:0000256" key="4">
    <source>
        <dbReference type="ARBA" id="ARBA00022679"/>
    </source>
</evidence>
<dbReference type="InterPro" id="IPR004276">
    <property type="entry name" value="GlycoTrans_28_N"/>
</dbReference>
<keyword evidence="7 10" id="KW-0472">Membrane</keyword>
<evidence type="ECO:0000256" key="10">
    <source>
        <dbReference type="HAMAP-Rule" id="MF_00033"/>
    </source>
</evidence>
<evidence type="ECO:0000256" key="6">
    <source>
        <dbReference type="ARBA" id="ARBA00022984"/>
    </source>
</evidence>
<keyword evidence="6 10" id="KW-0573">Peptidoglycan synthesis</keyword>
<organism evidence="13 14">
    <name type="scientific">Sulfobacillus acidophilus</name>
    <dbReference type="NCBI Taxonomy" id="53633"/>
    <lineage>
        <taxon>Bacteria</taxon>
        <taxon>Bacillati</taxon>
        <taxon>Bacillota</taxon>
        <taxon>Clostridia</taxon>
        <taxon>Eubacteriales</taxon>
        <taxon>Clostridiales Family XVII. Incertae Sedis</taxon>
        <taxon>Sulfobacillus</taxon>
    </lineage>
</organism>
<comment type="function">
    <text evidence="10">Cell wall formation. Catalyzes the transfer of a GlcNAc subunit on undecaprenyl-pyrophosphoryl-MurNAc-pentapeptide (lipid intermediate I) to form undecaprenyl-pyrophosphoryl-MurNAc-(pentapeptide)GlcNAc (lipid intermediate II).</text>
</comment>
<keyword evidence="1 10" id="KW-1003">Cell membrane</keyword>
<keyword evidence="2 10" id="KW-0132">Cell division</keyword>
<dbReference type="GO" id="GO:0050511">
    <property type="term" value="F:undecaprenyldiphospho-muramoylpentapeptide beta-N-acetylglucosaminyltransferase activity"/>
    <property type="evidence" value="ECO:0007669"/>
    <property type="project" value="UniProtKB-UniRule"/>
</dbReference>
<comment type="subcellular location">
    <subcellularLocation>
        <location evidence="10">Cell membrane</location>
        <topology evidence="10">Peripheral membrane protein</topology>
        <orientation evidence="10">Cytoplasmic side</orientation>
    </subcellularLocation>
</comment>
<dbReference type="EMBL" id="PXYV01000054">
    <property type="protein sequence ID" value="PSR20674.1"/>
    <property type="molecule type" value="Genomic_DNA"/>
</dbReference>
<feature type="binding site" evidence="10">
    <location>
        <begin position="10"/>
        <end position="12"/>
    </location>
    <ligand>
        <name>UDP-N-acetyl-alpha-D-glucosamine</name>
        <dbReference type="ChEBI" id="CHEBI:57705"/>
    </ligand>
</feature>
<dbReference type="PANTHER" id="PTHR21015">
    <property type="entry name" value="UDP-N-ACETYLGLUCOSAMINE--N-ACETYLMURAMYL-(PENTAPEPTIDE) PYROPHOSPHORYL-UNDECAPRENOL N-ACETYLGLUCOSAMINE TRANSFERASE 1"/>
    <property type="match status" value="1"/>
</dbReference>
<evidence type="ECO:0000256" key="8">
    <source>
        <dbReference type="ARBA" id="ARBA00023306"/>
    </source>
</evidence>
<keyword evidence="3 10" id="KW-0328">Glycosyltransferase</keyword>
<keyword evidence="8 10" id="KW-0131">Cell cycle</keyword>
<name>A0A2T2WEL7_9FIRM</name>
<evidence type="ECO:0000256" key="5">
    <source>
        <dbReference type="ARBA" id="ARBA00022960"/>
    </source>
</evidence>
<dbReference type="NCBIfam" id="TIGR01133">
    <property type="entry name" value="murG"/>
    <property type="match status" value="1"/>
</dbReference>
<feature type="domain" description="Glycosyl transferase family 28 C-terminal" evidence="12">
    <location>
        <begin position="191"/>
        <end position="345"/>
    </location>
</feature>
<comment type="catalytic activity">
    <reaction evidence="10">
        <text>di-trans,octa-cis-undecaprenyl diphospho-N-acetyl-alpha-D-muramoyl-L-alanyl-D-glutamyl-meso-2,6-diaminopimeloyl-D-alanyl-D-alanine + UDP-N-acetyl-alpha-D-glucosamine = di-trans,octa-cis-undecaprenyl diphospho-[N-acetyl-alpha-D-glucosaminyl-(1-&gt;4)]-N-acetyl-alpha-D-muramoyl-L-alanyl-D-glutamyl-meso-2,6-diaminopimeloyl-D-alanyl-D-alanine + UDP + H(+)</text>
        <dbReference type="Rhea" id="RHEA:31227"/>
        <dbReference type="ChEBI" id="CHEBI:15378"/>
        <dbReference type="ChEBI" id="CHEBI:57705"/>
        <dbReference type="ChEBI" id="CHEBI:58223"/>
        <dbReference type="ChEBI" id="CHEBI:61387"/>
        <dbReference type="ChEBI" id="CHEBI:61388"/>
        <dbReference type="EC" id="2.4.1.227"/>
    </reaction>
</comment>
<evidence type="ECO:0000256" key="9">
    <source>
        <dbReference type="ARBA" id="ARBA00023316"/>
    </source>
</evidence>
<dbReference type="GO" id="GO:0005886">
    <property type="term" value="C:plasma membrane"/>
    <property type="evidence" value="ECO:0007669"/>
    <property type="project" value="UniProtKB-SubCell"/>
</dbReference>
<dbReference type="PANTHER" id="PTHR21015:SF22">
    <property type="entry name" value="GLYCOSYLTRANSFERASE"/>
    <property type="match status" value="1"/>
</dbReference>
<dbReference type="Pfam" id="PF03033">
    <property type="entry name" value="Glyco_transf_28"/>
    <property type="match status" value="1"/>
</dbReference>
<evidence type="ECO:0000313" key="13">
    <source>
        <dbReference type="EMBL" id="PSR20674.1"/>
    </source>
</evidence>
<evidence type="ECO:0000256" key="7">
    <source>
        <dbReference type="ARBA" id="ARBA00023136"/>
    </source>
</evidence>
<comment type="caution">
    <text evidence="10">Lacks conserved residue(s) required for the propagation of feature annotation.</text>
</comment>
<feature type="binding site" evidence="10">
    <location>
        <position position="195"/>
    </location>
    <ligand>
        <name>UDP-N-acetyl-alpha-D-glucosamine</name>
        <dbReference type="ChEBI" id="CHEBI:57705"/>
    </ligand>
</feature>
<feature type="binding site" evidence="10">
    <location>
        <position position="124"/>
    </location>
    <ligand>
        <name>UDP-N-acetyl-alpha-D-glucosamine</name>
        <dbReference type="ChEBI" id="CHEBI:57705"/>
    </ligand>
</feature>
<gene>
    <name evidence="10 13" type="primary">murG</name>
    <name evidence="13" type="ORF">C7B45_13865</name>
</gene>
<keyword evidence="4 10" id="KW-0808">Transferase</keyword>
<keyword evidence="9 10" id="KW-0961">Cell wall biogenesis/degradation</keyword>
<accession>A0A2T2WEL7</accession>
<feature type="domain" description="Glycosyltransferase family 28 N-terminal" evidence="11">
    <location>
        <begin position="3"/>
        <end position="142"/>
    </location>
</feature>
<dbReference type="GO" id="GO:0051301">
    <property type="term" value="P:cell division"/>
    <property type="evidence" value="ECO:0007669"/>
    <property type="project" value="UniProtKB-KW"/>
</dbReference>
<evidence type="ECO:0000259" key="11">
    <source>
        <dbReference type="Pfam" id="PF03033"/>
    </source>
</evidence>
<dbReference type="Gene3D" id="3.40.50.2000">
    <property type="entry name" value="Glycogen Phosphorylase B"/>
    <property type="match status" value="2"/>
</dbReference>
<dbReference type="Pfam" id="PF04101">
    <property type="entry name" value="Glyco_tran_28_C"/>
    <property type="match status" value="1"/>
</dbReference>
<keyword evidence="5 10" id="KW-0133">Cell shape</keyword>
<dbReference type="SUPFAM" id="SSF53756">
    <property type="entry name" value="UDP-Glycosyltransferase/glycogen phosphorylase"/>
    <property type="match status" value="1"/>
</dbReference>
<evidence type="ECO:0000259" key="12">
    <source>
        <dbReference type="Pfam" id="PF04101"/>
    </source>
</evidence>
<dbReference type="AlphaFoldDB" id="A0A2T2WEL7"/>
<dbReference type="GO" id="GO:0005975">
    <property type="term" value="P:carbohydrate metabolic process"/>
    <property type="evidence" value="ECO:0007669"/>
    <property type="project" value="InterPro"/>
</dbReference>
<dbReference type="InterPro" id="IPR006009">
    <property type="entry name" value="GlcNAc_MurG"/>
</dbReference>
<dbReference type="EC" id="2.4.1.227" evidence="10"/>
<sequence>MRVLVSGGGSGGHIYPALAIASRLSAIDPTTKILYVGTDHGLERDLVAHAHIAFEAIHARGLLVKGISGKAAGALTAVQGLIEAVNIVRKFNPDVVVGTGGYVSGPVGLAANFLRVPLIIQEQNAWPGLTNRSLAKRARAVFVPFEEATQYFPKGSRVVLAGNPVEPPLPMDQKTAREKLGLDPAVRLMMATGGSQGAEAVNALMIDLLPEVLRDRHLGMIWATGKRYYESVMALVQRKFGTAVDPNRTRIVEYFYEITTVYRAADLFVGRAGAMTLTDCLAFGLPMVLIPSPHVSEDHQTKNAKAVVGRGAGMLLPESDLPRRRHEVLALLNDPKRLAEMGQQAADWFDGTALERIVQTVYEAGGNSQGVRR</sequence>
<dbReference type="Proteomes" id="UP000241848">
    <property type="component" value="Unassembled WGS sequence"/>
</dbReference>
<dbReference type="GO" id="GO:0008360">
    <property type="term" value="P:regulation of cell shape"/>
    <property type="evidence" value="ECO:0007669"/>
    <property type="project" value="UniProtKB-KW"/>
</dbReference>
<comment type="caution">
    <text evidence="13">The sequence shown here is derived from an EMBL/GenBank/DDBJ whole genome shotgun (WGS) entry which is preliminary data.</text>
</comment>
<dbReference type="UniPathway" id="UPA00219"/>
<comment type="pathway">
    <text evidence="10">Cell wall biogenesis; peptidoglycan biosynthesis.</text>
</comment>
<dbReference type="HAMAP" id="MF_00033">
    <property type="entry name" value="MurG"/>
    <property type="match status" value="1"/>
</dbReference>
<reference evidence="13 14" key="1">
    <citation type="journal article" date="2014" name="BMC Genomics">
        <title>Comparison of environmental and isolate Sulfobacillus genomes reveals diverse carbon, sulfur, nitrogen, and hydrogen metabolisms.</title>
        <authorList>
            <person name="Justice N.B."/>
            <person name="Norman A."/>
            <person name="Brown C.T."/>
            <person name="Singh A."/>
            <person name="Thomas B.C."/>
            <person name="Banfield J.F."/>
        </authorList>
    </citation>
    <scope>NUCLEOTIDE SEQUENCE [LARGE SCALE GENOMIC DNA]</scope>
    <source>
        <strain evidence="13">AMDSBA3</strain>
    </source>
</reference>
<evidence type="ECO:0000313" key="14">
    <source>
        <dbReference type="Proteomes" id="UP000241848"/>
    </source>
</evidence>
<feature type="binding site" evidence="10">
    <location>
        <position position="300"/>
    </location>
    <ligand>
        <name>UDP-N-acetyl-alpha-D-glucosamine</name>
        <dbReference type="ChEBI" id="CHEBI:57705"/>
    </ligand>
</feature>
<evidence type="ECO:0000256" key="1">
    <source>
        <dbReference type="ARBA" id="ARBA00022475"/>
    </source>
</evidence>
<evidence type="ECO:0000256" key="3">
    <source>
        <dbReference type="ARBA" id="ARBA00022676"/>
    </source>
</evidence>
<proteinExistence type="inferred from homology"/>